<feature type="signal peptide" evidence="1">
    <location>
        <begin position="1"/>
        <end position="39"/>
    </location>
</feature>
<dbReference type="PROSITE" id="PS51318">
    <property type="entry name" value="TAT"/>
    <property type="match status" value="1"/>
</dbReference>
<keyword evidence="1" id="KW-0732">Signal</keyword>
<evidence type="ECO:0000256" key="1">
    <source>
        <dbReference type="SAM" id="SignalP"/>
    </source>
</evidence>
<protein>
    <submittedName>
        <fullName evidence="2">Uncharacterized protein</fullName>
    </submittedName>
</protein>
<evidence type="ECO:0000313" key="2">
    <source>
        <dbReference type="EMBL" id="GAA4964968.1"/>
    </source>
</evidence>
<accession>A0ABP9H9W3</accession>
<dbReference type="Proteomes" id="UP001501195">
    <property type="component" value="Unassembled WGS sequence"/>
</dbReference>
<comment type="caution">
    <text evidence="2">The sequence shown here is derived from an EMBL/GenBank/DDBJ whole genome shotgun (WGS) entry which is preliminary data.</text>
</comment>
<gene>
    <name evidence="2" type="ORF">GCM10023225_05100</name>
</gene>
<name>A0ABP9H9W3_9ACTN</name>
<feature type="chain" id="PRO_5047162586" evidence="1">
    <location>
        <begin position="40"/>
        <end position="163"/>
    </location>
</feature>
<organism evidence="2 3">
    <name type="scientific">Kineococcus glutinatus</name>
    <dbReference type="NCBI Taxonomy" id="1070872"/>
    <lineage>
        <taxon>Bacteria</taxon>
        <taxon>Bacillati</taxon>
        <taxon>Actinomycetota</taxon>
        <taxon>Actinomycetes</taxon>
        <taxon>Kineosporiales</taxon>
        <taxon>Kineosporiaceae</taxon>
        <taxon>Kineococcus</taxon>
    </lineage>
</organism>
<dbReference type="RefSeq" id="WP_345710758.1">
    <property type="nucleotide sequence ID" value="NZ_BAABIL010000054.1"/>
</dbReference>
<keyword evidence="3" id="KW-1185">Reference proteome</keyword>
<sequence>MTGGEAAAPARRRRLLAAAAASVLCCVAPGVLPATPATASCAGPQHLQVEPVLLPGAAFPGGAPTPSSVLAAAGEIEVSGVGFAEGCDDTGGGLGCEGPPPVVPMRGVDLVLEQDGATWTLGTADAAGGEGYAIGWRVRFPQGVAGPAVLRARTAAAEVLIGG</sequence>
<reference evidence="3" key="1">
    <citation type="journal article" date="2019" name="Int. J. Syst. Evol. Microbiol.">
        <title>The Global Catalogue of Microorganisms (GCM) 10K type strain sequencing project: providing services to taxonomists for standard genome sequencing and annotation.</title>
        <authorList>
            <consortium name="The Broad Institute Genomics Platform"/>
            <consortium name="The Broad Institute Genome Sequencing Center for Infectious Disease"/>
            <person name="Wu L."/>
            <person name="Ma J."/>
        </authorList>
    </citation>
    <scope>NUCLEOTIDE SEQUENCE [LARGE SCALE GENOMIC DNA]</scope>
    <source>
        <strain evidence="3">JCM 18126</strain>
    </source>
</reference>
<proteinExistence type="predicted"/>
<dbReference type="InterPro" id="IPR006311">
    <property type="entry name" value="TAT_signal"/>
</dbReference>
<dbReference type="EMBL" id="BAABIL010000054">
    <property type="protein sequence ID" value="GAA4964968.1"/>
    <property type="molecule type" value="Genomic_DNA"/>
</dbReference>
<evidence type="ECO:0000313" key="3">
    <source>
        <dbReference type="Proteomes" id="UP001501195"/>
    </source>
</evidence>